<dbReference type="OrthoDB" id="6262629at2759"/>
<accession>A0A9D3Y105</accession>
<keyword evidence="2 6" id="KW-0812">Transmembrane</keyword>
<feature type="transmembrane region" description="Helical" evidence="6">
    <location>
        <begin position="137"/>
        <end position="155"/>
    </location>
</feature>
<organism evidence="8 9">
    <name type="scientific">Dreissena polymorpha</name>
    <name type="common">Zebra mussel</name>
    <name type="synonym">Mytilus polymorpha</name>
    <dbReference type="NCBI Taxonomy" id="45954"/>
    <lineage>
        <taxon>Eukaryota</taxon>
        <taxon>Metazoa</taxon>
        <taxon>Spiralia</taxon>
        <taxon>Lophotrochozoa</taxon>
        <taxon>Mollusca</taxon>
        <taxon>Bivalvia</taxon>
        <taxon>Autobranchia</taxon>
        <taxon>Heteroconchia</taxon>
        <taxon>Euheterodonta</taxon>
        <taxon>Imparidentia</taxon>
        <taxon>Neoheterodontei</taxon>
        <taxon>Myida</taxon>
        <taxon>Dreissenoidea</taxon>
        <taxon>Dreissenidae</taxon>
        <taxon>Dreissena</taxon>
    </lineage>
</organism>
<sequence>MSYSALLVDLVTDLGGCGRSQWLTAFVGQGAKIGAALSMLHMTFNGQRSNFRCDHPHILLSNATFLFDNACKIENGTGQCDNVVFENSIHTVVDEWDLVCERSWIVAIITTIQMAGVLVGCFISGHLGDLIGRKPTFYLSQLILFVFNIVAYFSVNWQMYAVIRFALGMGIGFFLTVHMNLITEMAPSVWRTRIIAVPTWAIGCSSLALVAWLLKDWRHIHLANAVIVLPFLLTFFFIDESVRWLITKGRYNAANNLINRIARMNKKPKPNTSKLIEVATLHAQSDNSKDTHSVIDLFKERRMGNITLGLIFIWITISFSYYGLTFGVGSLAGNLYMNMFLLNIIETPASFVIMYFVNRFGSKKCLMATIQFTTLCGLAAGIVQYIDTPHRGLVTNVFALASKLGLAVGWGCIITYEVELYPTVVRTIAYGLHNTAARVGGMVAPQIVFLNESVPGVMYFISTALLLISAVICCTFPDTSGKELDDTLSSEKNLVTVTTVLKSSPDKTDDGLKPHQDTGESDLKY</sequence>
<dbReference type="Gene3D" id="1.20.1250.20">
    <property type="entry name" value="MFS general substrate transporter like domains"/>
    <property type="match status" value="1"/>
</dbReference>
<name>A0A9D3Y105_DREPO</name>
<evidence type="ECO:0000256" key="3">
    <source>
        <dbReference type="ARBA" id="ARBA00022989"/>
    </source>
</evidence>
<dbReference type="PANTHER" id="PTHR24064">
    <property type="entry name" value="SOLUTE CARRIER FAMILY 22 MEMBER"/>
    <property type="match status" value="1"/>
</dbReference>
<feature type="transmembrane region" description="Helical" evidence="6">
    <location>
        <begin position="220"/>
        <end position="238"/>
    </location>
</feature>
<feature type="transmembrane region" description="Helical" evidence="6">
    <location>
        <begin position="365"/>
        <end position="386"/>
    </location>
</feature>
<comment type="subcellular location">
    <subcellularLocation>
        <location evidence="1">Membrane</location>
        <topology evidence="1">Multi-pass membrane protein</topology>
    </subcellularLocation>
</comment>
<feature type="transmembrane region" description="Helical" evidence="6">
    <location>
        <begin position="194"/>
        <end position="214"/>
    </location>
</feature>
<feature type="transmembrane region" description="Helical" evidence="6">
    <location>
        <begin position="306"/>
        <end position="324"/>
    </location>
</feature>
<feature type="domain" description="Major facilitator superfamily (MFS) profile" evidence="7">
    <location>
        <begin position="56"/>
        <end position="481"/>
    </location>
</feature>
<dbReference type="EMBL" id="JAIWYP010000048">
    <property type="protein sequence ID" value="KAH3690988.1"/>
    <property type="molecule type" value="Genomic_DNA"/>
</dbReference>
<dbReference type="PROSITE" id="PS50850">
    <property type="entry name" value="MFS"/>
    <property type="match status" value="1"/>
</dbReference>
<evidence type="ECO:0000256" key="6">
    <source>
        <dbReference type="SAM" id="Phobius"/>
    </source>
</evidence>
<evidence type="ECO:0000256" key="2">
    <source>
        <dbReference type="ARBA" id="ARBA00022692"/>
    </source>
</evidence>
<evidence type="ECO:0000256" key="1">
    <source>
        <dbReference type="ARBA" id="ARBA00004141"/>
    </source>
</evidence>
<keyword evidence="4 6" id="KW-0472">Membrane</keyword>
<dbReference type="AlphaFoldDB" id="A0A9D3Y105"/>
<gene>
    <name evidence="8" type="ORF">DPMN_192936</name>
</gene>
<proteinExistence type="predicted"/>
<feature type="transmembrane region" description="Helical" evidence="6">
    <location>
        <begin position="336"/>
        <end position="358"/>
    </location>
</feature>
<feature type="transmembrane region" description="Helical" evidence="6">
    <location>
        <begin position="104"/>
        <end position="125"/>
    </location>
</feature>
<evidence type="ECO:0000313" key="8">
    <source>
        <dbReference type="EMBL" id="KAH3690988.1"/>
    </source>
</evidence>
<keyword evidence="9" id="KW-1185">Reference proteome</keyword>
<feature type="region of interest" description="Disordered" evidence="5">
    <location>
        <begin position="503"/>
        <end position="525"/>
    </location>
</feature>
<comment type="caution">
    <text evidence="8">The sequence shown here is derived from an EMBL/GenBank/DDBJ whole genome shotgun (WGS) entry which is preliminary data.</text>
</comment>
<dbReference type="InterPro" id="IPR005828">
    <property type="entry name" value="MFS_sugar_transport-like"/>
</dbReference>
<dbReference type="GO" id="GO:0022857">
    <property type="term" value="F:transmembrane transporter activity"/>
    <property type="evidence" value="ECO:0007669"/>
    <property type="project" value="InterPro"/>
</dbReference>
<evidence type="ECO:0000256" key="4">
    <source>
        <dbReference type="ARBA" id="ARBA00023136"/>
    </source>
</evidence>
<feature type="transmembrane region" description="Helical" evidence="6">
    <location>
        <begin position="456"/>
        <end position="476"/>
    </location>
</feature>
<dbReference type="GO" id="GO:0016020">
    <property type="term" value="C:membrane"/>
    <property type="evidence" value="ECO:0007669"/>
    <property type="project" value="UniProtKB-SubCell"/>
</dbReference>
<dbReference type="SUPFAM" id="SSF103473">
    <property type="entry name" value="MFS general substrate transporter"/>
    <property type="match status" value="1"/>
</dbReference>
<evidence type="ECO:0000259" key="7">
    <source>
        <dbReference type="PROSITE" id="PS50850"/>
    </source>
</evidence>
<reference evidence="8" key="2">
    <citation type="submission" date="2020-11" db="EMBL/GenBank/DDBJ databases">
        <authorList>
            <person name="McCartney M.A."/>
            <person name="Auch B."/>
            <person name="Kono T."/>
            <person name="Mallez S."/>
            <person name="Becker A."/>
            <person name="Gohl D.M."/>
            <person name="Silverstein K.A.T."/>
            <person name="Koren S."/>
            <person name="Bechman K.B."/>
            <person name="Herman A."/>
            <person name="Abrahante J.E."/>
            <person name="Garbe J."/>
        </authorList>
    </citation>
    <scope>NUCLEOTIDE SEQUENCE</scope>
    <source>
        <strain evidence="8">Duluth1</strain>
        <tissue evidence="8">Whole animal</tissue>
    </source>
</reference>
<keyword evidence="3 6" id="KW-1133">Transmembrane helix</keyword>
<dbReference type="InterPro" id="IPR020846">
    <property type="entry name" value="MFS_dom"/>
</dbReference>
<protein>
    <recommendedName>
        <fullName evidence="7">Major facilitator superfamily (MFS) profile domain-containing protein</fullName>
    </recommendedName>
</protein>
<feature type="transmembrane region" description="Helical" evidence="6">
    <location>
        <begin position="161"/>
        <end position="182"/>
    </location>
</feature>
<dbReference type="InterPro" id="IPR036259">
    <property type="entry name" value="MFS_trans_sf"/>
</dbReference>
<evidence type="ECO:0000313" key="9">
    <source>
        <dbReference type="Proteomes" id="UP000828390"/>
    </source>
</evidence>
<dbReference type="Proteomes" id="UP000828390">
    <property type="component" value="Unassembled WGS sequence"/>
</dbReference>
<feature type="compositionally biased region" description="Basic and acidic residues" evidence="5">
    <location>
        <begin position="504"/>
        <end position="525"/>
    </location>
</feature>
<feature type="transmembrane region" description="Helical" evidence="6">
    <location>
        <begin position="398"/>
        <end position="416"/>
    </location>
</feature>
<reference evidence="8" key="1">
    <citation type="journal article" date="2019" name="bioRxiv">
        <title>The Genome of the Zebra Mussel, Dreissena polymorpha: A Resource for Invasive Species Research.</title>
        <authorList>
            <person name="McCartney M.A."/>
            <person name="Auch B."/>
            <person name="Kono T."/>
            <person name="Mallez S."/>
            <person name="Zhang Y."/>
            <person name="Obille A."/>
            <person name="Becker A."/>
            <person name="Abrahante J.E."/>
            <person name="Garbe J."/>
            <person name="Badalamenti J.P."/>
            <person name="Herman A."/>
            <person name="Mangelson H."/>
            <person name="Liachko I."/>
            <person name="Sullivan S."/>
            <person name="Sone E.D."/>
            <person name="Koren S."/>
            <person name="Silverstein K.A.T."/>
            <person name="Beckman K.B."/>
            <person name="Gohl D.M."/>
        </authorList>
    </citation>
    <scope>NUCLEOTIDE SEQUENCE</scope>
    <source>
        <strain evidence="8">Duluth1</strain>
        <tissue evidence="8">Whole animal</tissue>
    </source>
</reference>
<dbReference type="Pfam" id="PF00083">
    <property type="entry name" value="Sugar_tr"/>
    <property type="match status" value="1"/>
</dbReference>
<evidence type="ECO:0000256" key="5">
    <source>
        <dbReference type="SAM" id="MobiDB-lite"/>
    </source>
</evidence>